<dbReference type="InterPro" id="IPR019546">
    <property type="entry name" value="TAT_signal_bac_arc"/>
</dbReference>
<dbReference type="InterPro" id="IPR030678">
    <property type="entry name" value="Peptide/Ni-bd"/>
</dbReference>
<feature type="domain" description="Solute-binding protein family 5" evidence="1">
    <location>
        <begin position="77"/>
        <end position="420"/>
    </location>
</feature>
<gene>
    <name evidence="2" type="ORF">E6P09_18190</name>
</gene>
<geneLocation type="plasmid" evidence="2 3">
    <name>pHME322</name>
</geneLocation>
<dbReference type="GO" id="GO:0043190">
    <property type="term" value="C:ATP-binding cassette (ABC) transporter complex"/>
    <property type="evidence" value="ECO:0007669"/>
    <property type="project" value="InterPro"/>
</dbReference>
<dbReference type="GO" id="GO:0042597">
    <property type="term" value="C:periplasmic space"/>
    <property type="evidence" value="ECO:0007669"/>
    <property type="project" value="UniProtKB-ARBA"/>
</dbReference>
<protein>
    <submittedName>
        <fullName evidence="2">Twin-arginine translocation signal domain-containing protein</fullName>
    </submittedName>
</protein>
<accession>A0A4P8P8J8</accession>
<dbReference type="PROSITE" id="PS51318">
    <property type="entry name" value="TAT"/>
    <property type="match status" value="1"/>
</dbReference>
<dbReference type="NCBIfam" id="TIGR01409">
    <property type="entry name" value="TAT_signal_seq"/>
    <property type="match status" value="1"/>
</dbReference>
<dbReference type="EMBL" id="CP039141">
    <property type="protein sequence ID" value="QCQ77246.1"/>
    <property type="molecule type" value="Genomic_DNA"/>
</dbReference>
<dbReference type="AlphaFoldDB" id="A0A4P8P8J8"/>
<dbReference type="SUPFAM" id="SSF53850">
    <property type="entry name" value="Periplasmic binding protein-like II"/>
    <property type="match status" value="1"/>
</dbReference>
<proteinExistence type="predicted"/>
<dbReference type="InterPro" id="IPR006311">
    <property type="entry name" value="TAT_signal"/>
</dbReference>
<dbReference type="Proteomes" id="UP000299011">
    <property type="component" value="Plasmid pHME322"/>
</dbReference>
<dbReference type="Gene3D" id="3.10.105.10">
    <property type="entry name" value="Dipeptide-binding Protein, Domain 3"/>
    <property type="match status" value="1"/>
</dbReference>
<sequence length="510" mass="56403">MRRRRRYSRRQFLGGLTAGTASLIAGCSSSQSKSDGSFTVAVTRDPTREKWDVYNGVTPYFTHVFEPLVGVTDDMQTEPLLATDWEAVDETTWDFSLREDVTFHNGEPLTAAAVVHSFESVFEQWSWVPGWIGVEPNGVTAVDKHTVRFQTTEPFPAFPGTISHNYFGIQHPDATDTPVGTGPFQVSHVEKEQSVTLTPYEGYRNDAERPSKLTFKWIKDPNTRLLSLEKGSIDIAQTIPKSRASSVSDASETAIETGLSPSAGLVAVNLYKSPTDDELLRKALNWAVDQKQLVESALNGIGKPARGPISSVIPWAVHDDLPTYGPDREKARELVEKSKYDGETLSILVNSENTDDGTIAQILNGWFSDINVKSEIRQVDPASFNDTFTAGEANLTLVGFGSNSAACDYLIRAMFHSEGSDNRKLHERNGTGVYNPGPEIDRLIEDGYRAETMAKKREYYGEVQKRVVDTGAVIPLYYNEHVLGRQSSVSGIDGHPIDKMVGWSSLSREQ</sequence>
<evidence type="ECO:0000259" key="1">
    <source>
        <dbReference type="Pfam" id="PF00496"/>
    </source>
</evidence>
<dbReference type="PROSITE" id="PS51257">
    <property type="entry name" value="PROKAR_LIPOPROTEIN"/>
    <property type="match status" value="1"/>
</dbReference>
<dbReference type="InterPro" id="IPR039424">
    <property type="entry name" value="SBP_5"/>
</dbReference>
<reference evidence="2 3" key="1">
    <citation type="submission" date="2019-04" db="EMBL/GenBank/DDBJ databases">
        <title>Methylomes of two halophilic Archaea, Haloarcula marismortui and Haloferax mediterranei.</title>
        <authorList>
            <person name="DasSarma S."/>
            <person name="DasSarma P."/>
            <person name="DasSarma S."/>
            <person name="Fomenkov A."/>
            <person name="Vincze T."/>
            <person name="Anton B.P."/>
            <person name="Roberts R.J."/>
        </authorList>
    </citation>
    <scope>NUCLEOTIDE SEQUENCE [LARGE SCALE GENOMIC DNA]</scope>
    <source>
        <strain evidence="3">ATCC 33500 / DSM 1411 / JCM 8866 / NBRC 14739 / NCIMB 2177 / R-4</strain>
        <plasmid evidence="2 3">pHME322</plasmid>
    </source>
</reference>
<dbReference type="GO" id="GO:1904680">
    <property type="term" value="F:peptide transmembrane transporter activity"/>
    <property type="evidence" value="ECO:0007669"/>
    <property type="project" value="TreeGrafter"/>
</dbReference>
<evidence type="ECO:0000313" key="2">
    <source>
        <dbReference type="EMBL" id="QCQ77246.1"/>
    </source>
</evidence>
<keyword evidence="2" id="KW-0614">Plasmid</keyword>
<dbReference type="Pfam" id="PF00496">
    <property type="entry name" value="SBP_bac_5"/>
    <property type="match status" value="1"/>
</dbReference>
<dbReference type="PANTHER" id="PTHR30290">
    <property type="entry name" value="PERIPLASMIC BINDING COMPONENT OF ABC TRANSPORTER"/>
    <property type="match status" value="1"/>
</dbReference>
<organism evidence="2 3">
    <name type="scientific">Haloferax mediterranei (strain ATCC 33500 / DSM 1411 / JCM 8866 / NBRC 14739 / NCIMB 2177 / R-4)</name>
    <name type="common">Halobacterium mediterranei</name>
    <dbReference type="NCBI Taxonomy" id="523841"/>
    <lineage>
        <taxon>Archaea</taxon>
        <taxon>Methanobacteriati</taxon>
        <taxon>Methanobacteriota</taxon>
        <taxon>Stenosarchaea group</taxon>
        <taxon>Halobacteria</taxon>
        <taxon>Halobacteriales</taxon>
        <taxon>Haloferacaceae</taxon>
        <taxon>Haloferax</taxon>
    </lineage>
</organism>
<dbReference type="GO" id="GO:0015833">
    <property type="term" value="P:peptide transport"/>
    <property type="evidence" value="ECO:0007669"/>
    <property type="project" value="TreeGrafter"/>
</dbReference>
<dbReference type="InterPro" id="IPR000914">
    <property type="entry name" value="SBP_5_dom"/>
</dbReference>
<name>A0A4P8P8J8_HALMT</name>
<evidence type="ECO:0000313" key="3">
    <source>
        <dbReference type="Proteomes" id="UP000299011"/>
    </source>
</evidence>
<dbReference type="PIRSF" id="PIRSF002741">
    <property type="entry name" value="MppA"/>
    <property type="match status" value="1"/>
</dbReference>
<dbReference type="Gene3D" id="3.40.190.10">
    <property type="entry name" value="Periplasmic binding protein-like II"/>
    <property type="match status" value="1"/>
</dbReference>